<dbReference type="GO" id="GO:0052621">
    <property type="term" value="F:diguanylate cyclase activity"/>
    <property type="evidence" value="ECO:0007669"/>
    <property type="project" value="UniProtKB-EC"/>
</dbReference>
<evidence type="ECO:0000313" key="3">
    <source>
        <dbReference type="EMBL" id="MBM7570746.1"/>
    </source>
</evidence>
<protein>
    <submittedName>
        <fullName evidence="3">Two-component system cell cycle response regulator</fullName>
        <ecNumber evidence="3">2.7.7.65</ecNumber>
    </submittedName>
</protein>
<proteinExistence type="predicted"/>
<keyword evidence="1" id="KW-0812">Transmembrane</keyword>
<dbReference type="Proteomes" id="UP001296943">
    <property type="component" value="Unassembled WGS sequence"/>
</dbReference>
<dbReference type="SMART" id="SM00267">
    <property type="entry name" value="GGDEF"/>
    <property type="match status" value="1"/>
</dbReference>
<sequence length="264" mass="30068">MSIISNILFPFLSLWVLFILPGLGLMTLLPNPFIATLYMTGIGVIRYFSQYQAVSGQVSIDFVIRLITSCFVGLIILFVVAYFVKKTTSLIKDLEHLSLTDNLTAVYNRRYFELYADNYLVDSSLSNKPLCLLVFDIDHFKAINDTFGHNAGDLILQKLTQAVQMTIRKTDMFIRMGGEEFALLMPNTTLKDGIKLAEKIRIKIAHSTFHYKDRLIPVTISTGVTQFTDESLDELMYKADIALYEAKKSGRNRVSTFQYNPHDF</sequence>
<dbReference type="SUPFAM" id="SSF55073">
    <property type="entry name" value="Nucleotide cyclase"/>
    <property type="match status" value="1"/>
</dbReference>
<dbReference type="Gene3D" id="3.30.70.270">
    <property type="match status" value="1"/>
</dbReference>
<dbReference type="InterPro" id="IPR043128">
    <property type="entry name" value="Rev_trsase/Diguanyl_cyclase"/>
</dbReference>
<feature type="transmembrane region" description="Helical" evidence="1">
    <location>
        <begin position="7"/>
        <end position="29"/>
    </location>
</feature>
<dbReference type="InterPro" id="IPR029787">
    <property type="entry name" value="Nucleotide_cyclase"/>
</dbReference>
<evidence type="ECO:0000259" key="2">
    <source>
        <dbReference type="PROSITE" id="PS50887"/>
    </source>
</evidence>
<dbReference type="Pfam" id="PF00990">
    <property type="entry name" value="GGDEF"/>
    <property type="match status" value="1"/>
</dbReference>
<keyword evidence="3" id="KW-0548">Nucleotidyltransferase</keyword>
<reference evidence="3 4" key="1">
    <citation type="submission" date="2021-01" db="EMBL/GenBank/DDBJ databases">
        <title>Genomic Encyclopedia of Type Strains, Phase IV (KMG-IV): sequencing the most valuable type-strain genomes for metagenomic binning, comparative biology and taxonomic classification.</title>
        <authorList>
            <person name="Goeker M."/>
        </authorList>
    </citation>
    <scope>NUCLEOTIDE SEQUENCE [LARGE SCALE GENOMIC DNA]</scope>
    <source>
        <strain evidence="3 4">DSM 23711</strain>
    </source>
</reference>
<keyword evidence="1" id="KW-1133">Transmembrane helix</keyword>
<dbReference type="InterPro" id="IPR050469">
    <property type="entry name" value="Diguanylate_Cyclase"/>
</dbReference>
<dbReference type="EC" id="2.7.7.65" evidence="3"/>
<feature type="transmembrane region" description="Helical" evidence="1">
    <location>
        <begin position="62"/>
        <end position="84"/>
    </location>
</feature>
<gene>
    <name evidence="3" type="ORF">JOC48_001224</name>
</gene>
<keyword evidence="4" id="KW-1185">Reference proteome</keyword>
<evidence type="ECO:0000313" key="4">
    <source>
        <dbReference type="Proteomes" id="UP001296943"/>
    </source>
</evidence>
<dbReference type="PROSITE" id="PS50887">
    <property type="entry name" value="GGDEF"/>
    <property type="match status" value="1"/>
</dbReference>
<dbReference type="EMBL" id="JAFBDR010000005">
    <property type="protein sequence ID" value="MBM7570746.1"/>
    <property type="molecule type" value="Genomic_DNA"/>
</dbReference>
<accession>A0ABS2MXY2</accession>
<organism evidence="3 4">
    <name type="scientific">Aquibacillus albus</name>
    <dbReference type="NCBI Taxonomy" id="1168171"/>
    <lineage>
        <taxon>Bacteria</taxon>
        <taxon>Bacillati</taxon>
        <taxon>Bacillota</taxon>
        <taxon>Bacilli</taxon>
        <taxon>Bacillales</taxon>
        <taxon>Bacillaceae</taxon>
        <taxon>Aquibacillus</taxon>
    </lineage>
</organism>
<dbReference type="PANTHER" id="PTHR45138:SF9">
    <property type="entry name" value="DIGUANYLATE CYCLASE DGCM-RELATED"/>
    <property type="match status" value="1"/>
</dbReference>
<keyword evidence="3" id="KW-0808">Transferase</keyword>
<comment type="caution">
    <text evidence="3">The sequence shown here is derived from an EMBL/GenBank/DDBJ whole genome shotgun (WGS) entry which is preliminary data.</text>
</comment>
<evidence type="ECO:0000256" key="1">
    <source>
        <dbReference type="SAM" id="Phobius"/>
    </source>
</evidence>
<dbReference type="PANTHER" id="PTHR45138">
    <property type="entry name" value="REGULATORY COMPONENTS OF SENSORY TRANSDUCTION SYSTEM"/>
    <property type="match status" value="1"/>
</dbReference>
<dbReference type="NCBIfam" id="TIGR00254">
    <property type="entry name" value="GGDEF"/>
    <property type="match status" value="1"/>
</dbReference>
<name>A0ABS2MXY2_9BACI</name>
<keyword evidence="1" id="KW-0472">Membrane</keyword>
<dbReference type="InterPro" id="IPR000160">
    <property type="entry name" value="GGDEF_dom"/>
</dbReference>
<dbReference type="CDD" id="cd01949">
    <property type="entry name" value="GGDEF"/>
    <property type="match status" value="1"/>
</dbReference>
<feature type="domain" description="GGDEF" evidence="2">
    <location>
        <begin position="128"/>
        <end position="259"/>
    </location>
</feature>